<dbReference type="Proteomes" id="UP000026915">
    <property type="component" value="Chromosome 4"/>
</dbReference>
<feature type="coiled-coil region" evidence="1">
    <location>
        <begin position="340"/>
        <end position="455"/>
    </location>
</feature>
<evidence type="ECO:0000256" key="2">
    <source>
        <dbReference type="SAM" id="MobiDB-lite"/>
    </source>
</evidence>
<dbReference type="HOGENOM" id="CLU_431752_0_0_1"/>
<dbReference type="InterPro" id="IPR056647">
    <property type="entry name" value="DUF7745"/>
</dbReference>
<evidence type="ECO:0000256" key="1">
    <source>
        <dbReference type="SAM" id="Coils"/>
    </source>
</evidence>
<sequence>MWHRLDLYLPTNRNGPKPVVVFVTGGAWIIGGKPKPVWVTTDRGRGCQIRRSEGKRALRERHRSIWAAGLREAKGVVHRGRRAKQCRFSGVAEVGRSRPNDVVLSDSTSTKLCVLSSALWASKGRPGVVDLGSCGPPSWANPSLERVDLVAYMESSWPSSGYDGIYEVTQHMASVQQSEGDCLSKDHFSSLPDRVHLDLKQNDFIDLLNIWDNYIMKHRDIEQGQLVMALGIYGLVIFPKVLGHIEVGIIDFFQQVINKANPSPSILAETLRSLNYCRRKGEGRFVGCSQLLSIWIASHFECKIWHDQRVKDVVYPKEDALCGPVDPKPRDALLESELARKKSEAENASWKQRYEDLQKECEKMKREVSEQRKKVRRIEGKYESLNDKFSATTSELQREIQVKENRGNELQTHNDELRRQVRFQQESIQLLRQEYEELEGVMTTYQQEYECLKQQSTRIQEWGESYRQAYIEKHNQMDYLVWQMREVAYKARSMAWKTDILKSQIFPVGKQEQQLIKYLDERARIMEEEQRERMDRMERAQEEMREQLTKMMELMMSFSKGKRAIEEPAPSENPPAQDSGNQRDDPSYPPGFTPPHAQTSQRVHPQVMPSVYYNAPPPLGHQPTHRQFRPYSGA</sequence>
<feature type="domain" description="DUF7745" evidence="3">
    <location>
        <begin position="213"/>
        <end position="357"/>
    </location>
</feature>
<dbReference type="InParanoid" id="A0A061EI57"/>
<evidence type="ECO:0000259" key="3">
    <source>
        <dbReference type="Pfam" id="PF24924"/>
    </source>
</evidence>
<dbReference type="SUPFAM" id="SSF53474">
    <property type="entry name" value="alpha/beta-Hydrolases"/>
    <property type="match status" value="1"/>
</dbReference>
<keyword evidence="5" id="KW-1185">Reference proteome</keyword>
<accession>A0A061EI57</accession>
<dbReference type="InterPro" id="IPR029058">
    <property type="entry name" value="AB_hydrolase_fold"/>
</dbReference>
<evidence type="ECO:0000313" key="5">
    <source>
        <dbReference type="Proteomes" id="UP000026915"/>
    </source>
</evidence>
<dbReference type="Gene3D" id="3.40.50.1820">
    <property type="entry name" value="alpha/beta hydrolase"/>
    <property type="match status" value="1"/>
</dbReference>
<keyword evidence="1" id="KW-0175">Coiled coil</keyword>
<reference evidence="4 5" key="1">
    <citation type="journal article" date="2013" name="Genome Biol.">
        <title>The genome sequence of the most widely cultivated cacao type and its use to identify candidate genes regulating pod color.</title>
        <authorList>
            <person name="Motamayor J.C."/>
            <person name="Mockaitis K."/>
            <person name="Schmutz J."/>
            <person name="Haiminen N."/>
            <person name="Iii D.L."/>
            <person name="Cornejo O."/>
            <person name="Findley S.D."/>
            <person name="Zheng P."/>
            <person name="Utro F."/>
            <person name="Royaert S."/>
            <person name="Saski C."/>
            <person name="Jenkins J."/>
            <person name="Podicheti R."/>
            <person name="Zhao M."/>
            <person name="Scheffler B.E."/>
            <person name="Stack J.C."/>
            <person name="Feltus F.A."/>
            <person name="Mustiga G.M."/>
            <person name="Amores F."/>
            <person name="Phillips W."/>
            <person name="Marelli J.P."/>
            <person name="May G.D."/>
            <person name="Shapiro H."/>
            <person name="Ma J."/>
            <person name="Bustamante C.D."/>
            <person name="Schnell R.J."/>
            <person name="Main D."/>
            <person name="Gilbert D."/>
            <person name="Parida L."/>
            <person name="Kuhn D.N."/>
        </authorList>
    </citation>
    <scope>NUCLEOTIDE SEQUENCE [LARGE SCALE GENOMIC DNA]</scope>
    <source>
        <strain evidence="5">cv. Matina 1-6</strain>
    </source>
</reference>
<name>A0A061EI57_THECC</name>
<feature type="coiled-coil region" evidence="1">
    <location>
        <begin position="523"/>
        <end position="557"/>
    </location>
</feature>
<dbReference type="EMBL" id="CM001882">
    <property type="protein sequence ID" value="EOY04333.1"/>
    <property type="molecule type" value="Genomic_DNA"/>
</dbReference>
<dbReference type="PANTHER" id="PTHR48200:SF1">
    <property type="entry name" value="AMINOTRANSFERASE-LIKE PLANT MOBILE DOMAIN-CONTAINING PROTEIN"/>
    <property type="match status" value="1"/>
</dbReference>
<dbReference type="AlphaFoldDB" id="A0A061EI57"/>
<evidence type="ECO:0000313" key="4">
    <source>
        <dbReference type="EMBL" id="EOY04333.1"/>
    </source>
</evidence>
<protein>
    <recommendedName>
        <fullName evidence="3">DUF7745 domain-containing protein</fullName>
    </recommendedName>
</protein>
<dbReference type="Gramene" id="EOY04333">
    <property type="protein sequence ID" value="EOY04333"/>
    <property type="gene ID" value="TCM_019620"/>
</dbReference>
<feature type="region of interest" description="Disordered" evidence="2">
    <location>
        <begin position="564"/>
        <end position="634"/>
    </location>
</feature>
<organism evidence="4 5">
    <name type="scientific">Theobroma cacao</name>
    <name type="common">Cacao</name>
    <name type="synonym">Cocoa</name>
    <dbReference type="NCBI Taxonomy" id="3641"/>
    <lineage>
        <taxon>Eukaryota</taxon>
        <taxon>Viridiplantae</taxon>
        <taxon>Streptophyta</taxon>
        <taxon>Embryophyta</taxon>
        <taxon>Tracheophyta</taxon>
        <taxon>Spermatophyta</taxon>
        <taxon>Magnoliopsida</taxon>
        <taxon>eudicotyledons</taxon>
        <taxon>Gunneridae</taxon>
        <taxon>Pentapetalae</taxon>
        <taxon>rosids</taxon>
        <taxon>malvids</taxon>
        <taxon>Malvales</taxon>
        <taxon>Malvaceae</taxon>
        <taxon>Byttnerioideae</taxon>
        <taxon>Theobroma</taxon>
    </lineage>
</organism>
<gene>
    <name evidence="4" type="ORF">TCM_019620</name>
</gene>
<dbReference type="PANTHER" id="PTHR48200">
    <property type="entry name" value="PROTEIN, PUTATIVE-RELATED"/>
    <property type="match status" value="1"/>
</dbReference>
<proteinExistence type="predicted"/>
<dbReference type="Pfam" id="PF24924">
    <property type="entry name" value="DUF7745"/>
    <property type="match status" value="1"/>
</dbReference>